<dbReference type="InterPro" id="IPR027417">
    <property type="entry name" value="P-loop_NTPase"/>
</dbReference>
<dbReference type="PANTHER" id="PTHR36451">
    <property type="entry name" value="PAPS-DEPENDENT SULFOTRANSFERASE STF3"/>
    <property type="match status" value="1"/>
</dbReference>
<evidence type="ECO:0000256" key="1">
    <source>
        <dbReference type="SAM" id="MobiDB-lite"/>
    </source>
</evidence>
<protein>
    <submittedName>
        <fullName evidence="2">Sulfotransferase family protein</fullName>
    </submittedName>
</protein>
<accession>A0A562UMX1</accession>
<comment type="caution">
    <text evidence="2">The sequence shown here is derived from an EMBL/GenBank/DDBJ whole genome shotgun (WGS) entry which is preliminary data.</text>
</comment>
<dbReference type="PANTHER" id="PTHR36451:SF1">
    <property type="entry name" value="OMEGA-HYDROXY-BETA-DIHYDROMENAQUINONE-9 SULFOTRANSFERASE STF3"/>
    <property type="match status" value="1"/>
</dbReference>
<dbReference type="SUPFAM" id="SSF52540">
    <property type="entry name" value="P-loop containing nucleoside triphosphate hydrolases"/>
    <property type="match status" value="1"/>
</dbReference>
<dbReference type="Gene3D" id="3.40.50.300">
    <property type="entry name" value="P-loop containing nucleotide triphosphate hydrolases"/>
    <property type="match status" value="1"/>
</dbReference>
<dbReference type="OrthoDB" id="9777890at2"/>
<evidence type="ECO:0000313" key="2">
    <source>
        <dbReference type="EMBL" id="TWJ06947.1"/>
    </source>
</evidence>
<sequence length="402" mass="44905">MAAHPPERPHPLARTPLIDKACAALEKAWSKGIPPPLIDPDDLWRRAAKGTNIAAEHGGRSQEDIIDFRERLHVLCDAVLTEARLNALGKTMAHGQIVRVIKQRLGLGQLWSDKPDLLDTQLAPPIIVVGQMRSGTTRIHRLLAADPAHSATRFCDSWYPVPRKIDMRPLWGGMMLAMARKLDPWIDSLHPMGSQRAEEELGWLASALGHSTYDTQWRVPSFTRFCEERDAMALYREFARILKTDAAHHGNAERPRVLKVPQFAEELSALLAQFPDARLVVANRQDDDVLHSSMSVVANQMTIQSNNVDLDWVEAEWRRKLKLRHSRVQAALADFDGAIAHVHFDELGADWESEIARIYNELDLELTPQARAAMAKEMASSEGGAHSTHAAQLQGFRSDAAA</sequence>
<dbReference type="EMBL" id="VLLK01000002">
    <property type="protein sequence ID" value="TWJ06947.1"/>
    <property type="molecule type" value="Genomic_DNA"/>
</dbReference>
<dbReference type="InterPro" id="IPR052736">
    <property type="entry name" value="Stf3_sulfotransferase"/>
</dbReference>
<dbReference type="STRING" id="476157.GCA_001663155_01168"/>
<proteinExistence type="predicted"/>
<organism evidence="2 3">
    <name type="scientific">Altererythrobacter ishigakiensis</name>
    <dbReference type="NCBI Taxonomy" id="476157"/>
    <lineage>
        <taxon>Bacteria</taxon>
        <taxon>Pseudomonadati</taxon>
        <taxon>Pseudomonadota</taxon>
        <taxon>Alphaproteobacteria</taxon>
        <taxon>Sphingomonadales</taxon>
        <taxon>Erythrobacteraceae</taxon>
        <taxon>Altererythrobacter</taxon>
    </lineage>
</organism>
<feature type="region of interest" description="Disordered" evidence="1">
    <location>
        <begin position="376"/>
        <end position="402"/>
    </location>
</feature>
<evidence type="ECO:0000313" key="3">
    <source>
        <dbReference type="Proteomes" id="UP000320547"/>
    </source>
</evidence>
<dbReference type="GO" id="GO:0016740">
    <property type="term" value="F:transferase activity"/>
    <property type="evidence" value="ECO:0007669"/>
    <property type="project" value="UniProtKB-KW"/>
</dbReference>
<dbReference type="Pfam" id="PF13469">
    <property type="entry name" value="Sulfotransfer_3"/>
    <property type="match status" value="1"/>
</dbReference>
<keyword evidence="3" id="KW-1185">Reference proteome</keyword>
<dbReference type="Proteomes" id="UP000320547">
    <property type="component" value="Unassembled WGS sequence"/>
</dbReference>
<name>A0A562UMX1_9SPHN</name>
<keyword evidence="2" id="KW-0808">Transferase</keyword>
<reference evidence="2 3" key="1">
    <citation type="submission" date="2019-07" db="EMBL/GenBank/DDBJ databases">
        <title>Genomic Encyclopedia of Archaeal and Bacterial Type Strains, Phase II (KMG-II): from individual species to whole genera.</title>
        <authorList>
            <person name="Goeker M."/>
        </authorList>
    </citation>
    <scope>NUCLEOTIDE SEQUENCE [LARGE SCALE GENOMIC DNA]</scope>
    <source>
        <strain evidence="2 3">ATCC BAA-2084</strain>
    </source>
</reference>
<gene>
    <name evidence="2" type="ORF">JN10_2492</name>
</gene>
<dbReference type="AlphaFoldDB" id="A0A562UMX1"/>